<proteinExistence type="predicted"/>
<sequence>MNKKVSLLGVFSLVILPAALFAQGQLVKPVSKAFTVAEYMKLSEKMFLEQIEKSAVKSVPMALPSMEQLLLPSVEEQILRTPSMQAITEQNLKNLQLKIDELAKRPKPLSRPEYFARLQAKSHVPPVRFQVMGATGYVYAFENTPLQETEPASFSILKRSWNSLKSFLKTSSNSSPVASTSGVEIIPSPIADKVPAALENRTRELSYHQVAEKIKNKKTVTAQEAYNVLHTARYGVQKFLQLVEDSAGSGSFVEMTSKDFAKLMADASFLGVFGSEQDILPLVGVLRAMPKDLAPYADAIVGRSLVSLKGYAGLNEIAALRATDGLLIAPFWRDLRIYNESYLLGVSVPASPNELEVNIKWDKYDVYFREYSILNIFDPYIHVPAWMSIVLNKRVK</sequence>
<dbReference type="EMBL" id="SUVG01000004">
    <property type="protein sequence ID" value="MBE6421299.1"/>
    <property type="molecule type" value="Genomic_DNA"/>
</dbReference>
<evidence type="ECO:0000313" key="3">
    <source>
        <dbReference type="Proteomes" id="UP000725649"/>
    </source>
</evidence>
<evidence type="ECO:0000313" key="2">
    <source>
        <dbReference type="EMBL" id="MBE6421299.1"/>
    </source>
</evidence>
<comment type="caution">
    <text evidence="2">The sequence shown here is derived from an EMBL/GenBank/DDBJ whole genome shotgun (WGS) entry which is preliminary data.</text>
</comment>
<dbReference type="AlphaFoldDB" id="A0A928HE92"/>
<protein>
    <submittedName>
        <fullName evidence="2">Uncharacterized protein</fullName>
    </submittedName>
</protein>
<organism evidence="2 3">
    <name type="scientific">Candidatus Avelusimicrobium gallicola</name>
    <dbReference type="NCBI Taxonomy" id="2562704"/>
    <lineage>
        <taxon>Bacteria</taxon>
        <taxon>Pseudomonadati</taxon>
        <taxon>Elusimicrobiota</taxon>
        <taxon>Elusimicrobia</taxon>
        <taxon>Elusimicrobiales</taxon>
        <taxon>Elusimicrobiaceae</taxon>
        <taxon>Candidatus Avelusimicrobium</taxon>
    </lineage>
</organism>
<feature type="signal peptide" evidence="1">
    <location>
        <begin position="1"/>
        <end position="22"/>
    </location>
</feature>
<reference evidence="2" key="1">
    <citation type="submission" date="2019-04" db="EMBL/GenBank/DDBJ databases">
        <title>Evolution of Biomass-Degrading Anaerobic Consortia Revealed by Metagenomics.</title>
        <authorList>
            <person name="Peng X."/>
        </authorList>
    </citation>
    <scope>NUCLEOTIDE SEQUENCE</scope>
    <source>
        <strain evidence="2">SIG66</strain>
    </source>
</reference>
<accession>A0A928HE92</accession>
<gene>
    <name evidence="2" type="ORF">E7027_04115</name>
</gene>
<keyword evidence="1" id="KW-0732">Signal</keyword>
<dbReference type="Proteomes" id="UP000725649">
    <property type="component" value="Unassembled WGS sequence"/>
</dbReference>
<name>A0A928HE92_9BACT</name>
<feature type="chain" id="PRO_5037094470" evidence="1">
    <location>
        <begin position="23"/>
        <end position="396"/>
    </location>
</feature>
<evidence type="ECO:0000256" key="1">
    <source>
        <dbReference type="SAM" id="SignalP"/>
    </source>
</evidence>